<evidence type="ECO:0000313" key="1">
    <source>
        <dbReference type="EMBL" id="OAM88422.1"/>
    </source>
</evidence>
<accession>A0A178IEI3</accession>
<dbReference type="InterPro" id="IPR017853">
    <property type="entry name" value="GH"/>
</dbReference>
<dbReference type="Gene3D" id="3.20.20.80">
    <property type="entry name" value="Glycosidases"/>
    <property type="match status" value="1"/>
</dbReference>
<evidence type="ECO:0008006" key="3">
    <source>
        <dbReference type="Google" id="ProtNLM"/>
    </source>
</evidence>
<dbReference type="OrthoDB" id="9760450at2"/>
<proteinExistence type="predicted"/>
<organism evidence="1 2">
    <name type="scientific">Termitidicoccus mucosus</name>
    <dbReference type="NCBI Taxonomy" id="1184151"/>
    <lineage>
        <taxon>Bacteria</taxon>
        <taxon>Pseudomonadati</taxon>
        <taxon>Verrucomicrobiota</taxon>
        <taxon>Opitutia</taxon>
        <taxon>Opitutales</taxon>
        <taxon>Opitutaceae</taxon>
        <taxon>Termitidicoccus</taxon>
    </lineage>
</organism>
<dbReference type="STRING" id="1184151.AW736_19100"/>
<protein>
    <recommendedName>
        <fullName evidence="3">Glycoside hydrolase family 42 N-terminal domain-containing protein</fullName>
    </recommendedName>
</protein>
<dbReference type="EMBL" id="LRRQ01000136">
    <property type="protein sequence ID" value="OAM88422.1"/>
    <property type="molecule type" value="Genomic_DNA"/>
</dbReference>
<sequence>MLELPRRFHFPAAVFALAAVLVATLSLRAAQTPPRAPRVLVSWERWPAAGVETAATLAATADAAPAAMSPGWLRLTAKKENDGALVLRAPGGAWDLGAFAEIAVPVRNPGPAPVGVMLEIRDTAAPDGPVKAHPRTYRARAALPADGSTVWLAVPLGTKNPGPLAARFLSMQAAPADFARHGFMDGADIAQISLRLTSAAAGAGIAVGPVQARGVPEPWRDWPESRVFPLVDEFGQYAHRSWPGKISSADDFAARREAEDADLAAHARPRDWNRYGGWAGGPQRRATGFFRVEKIDGQWWMIDPDGRLFWSHGVVRVATRQRVGGVYRGTPLPDREHLFRLPPKDSPLGRFYGTEAPSTRGYYLGKGAHAVYDFLEANLFRKYGEGWTAEFEDRALRRLESWGLNTIANSSDPAVYLRRKTPYTAIVYSAPMGGAEFRVEASDGNWGKLPDPFDPAWRRHMDRVLRTELKDSLNDPWCLGFFVDNELKWGDPCHTAEVVLASPPAQPAKRAFVDVLKNKYADIAALNAAWGAAHADWDALLAATTPPDRGRPDAKADLEMLSDRFIDEYFGGCRAALKAASPHHLYLGARFSHPTWFVTRIAARHCDVISENIYAPTLDVFRLAPGVDLPVLIGEFHFGAPDRGLFDPSLVPVADQAARATAYREYVASALRHPSIVGTHWFQFYDQPATGRFDGENFQTGLVDICDTPYAETIAAVRATAASLYQTRAAAAKKQAPIK</sequence>
<reference evidence="1 2" key="1">
    <citation type="submission" date="2016-01" db="EMBL/GenBank/DDBJ databases">
        <title>High potential of lignocellulose degradation of a new Verrucomicrobia species.</title>
        <authorList>
            <person name="Wang Y."/>
            <person name="Shi Y."/>
            <person name="Qiu Z."/>
            <person name="Liu S."/>
            <person name="Yang H."/>
        </authorList>
    </citation>
    <scope>NUCLEOTIDE SEQUENCE [LARGE SCALE GENOMIC DNA]</scope>
    <source>
        <strain evidence="1 2">TSB47</strain>
    </source>
</reference>
<keyword evidence="2" id="KW-1185">Reference proteome</keyword>
<dbReference type="AlphaFoldDB" id="A0A178IEI3"/>
<name>A0A178IEI3_9BACT</name>
<gene>
    <name evidence="1" type="ORF">AW736_19100</name>
</gene>
<evidence type="ECO:0000313" key="2">
    <source>
        <dbReference type="Proteomes" id="UP000078486"/>
    </source>
</evidence>
<comment type="caution">
    <text evidence="1">The sequence shown here is derived from an EMBL/GenBank/DDBJ whole genome shotgun (WGS) entry which is preliminary data.</text>
</comment>
<dbReference type="RefSeq" id="WP_068771892.1">
    <property type="nucleotide sequence ID" value="NZ_CP109796.1"/>
</dbReference>
<dbReference type="Proteomes" id="UP000078486">
    <property type="component" value="Unassembled WGS sequence"/>
</dbReference>
<dbReference type="SUPFAM" id="SSF51445">
    <property type="entry name" value="(Trans)glycosidases"/>
    <property type="match status" value="1"/>
</dbReference>